<evidence type="ECO:0000313" key="2">
    <source>
        <dbReference type="EMBL" id="MQM04441.1"/>
    </source>
</evidence>
<evidence type="ECO:0000313" key="3">
    <source>
        <dbReference type="Proteomes" id="UP000652761"/>
    </source>
</evidence>
<organism evidence="2 3">
    <name type="scientific">Colocasia esculenta</name>
    <name type="common">Wild taro</name>
    <name type="synonym">Arum esculentum</name>
    <dbReference type="NCBI Taxonomy" id="4460"/>
    <lineage>
        <taxon>Eukaryota</taxon>
        <taxon>Viridiplantae</taxon>
        <taxon>Streptophyta</taxon>
        <taxon>Embryophyta</taxon>
        <taxon>Tracheophyta</taxon>
        <taxon>Spermatophyta</taxon>
        <taxon>Magnoliopsida</taxon>
        <taxon>Liliopsida</taxon>
        <taxon>Araceae</taxon>
        <taxon>Aroideae</taxon>
        <taxon>Colocasieae</taxon>
        <taxon>Colocasia</taxon>
    </lineage>
</organism>
<comment type="caution">
    <text evidence="2">The sequence shown here is derived from an EMBL/GenBank/DDBJ whole genome shotgun (WGS) entry which is preliminary data.</text>
</comment>
<reference evidence="2" key="1">
    <citation type="submission" date="2017-07" db="EMBL/GenBank/DDBJ databases">
        <title>Taro Niue Genome Assembly and Annotation.</title>
        <authorList>
            <person name="Atibalentja N."/>
            <person name="Keating K."/>
            <person name="Fields C.J."/>
        </authorList>
    </citation>
    <scope>NUCLEOTIDE SEQUENCE</scope>
    <source>
        <strain evidence="2">Niue_2</strain>
        <tissue evidence="2">Leaf</tissue>
    </source>
</reference>
<sequence length="103" mass="11139">MNQLLVSGPVPMCLGFACEACSLGNVSRAESPSPAGRWKEEERTHAHTSRFFSMGERRSRCGARYARGHPRALLTSPTRQVRVVATSNPALITETPSEIGGVV</sequence>
<keyword evidence="3" id="KW-1185">Reference proteome</keyword>
<protein>
    <submittedName>
        <fullName evidence="2">Uncharacterized protein</fullName>
    </submittedName>
</protein>
<dbReference type="AlphaFoldDB" id="A0A843WFP1"/>
<dbReference type="EMBL" id="NMUH01003216">
    <property type="protein sequence ID" value="MQM04441.1"/>
    <property type="molecule type" value="Genomic_DNA"/>
</dbReference>
<proteinExistence type="predicted"/>
<accession>A0A843WFP1</accession>
<dbReference type="Proteomes" id="UP000652761">
    <property type="component" value="Unassembled WGS sequence"/>
</dbReference>
<gene>
    <name evidence="2" type="ORF">Taro_037236</name>
</gene>
<feature type="region of interest" description="Disordered" evidence="1">
    <location>
        <begin position="26"/>
        <end position="46"/>
    </location>
</feature>
<evidence type="ECO:0000256" key="1">
    <source>
        <dbReference type="SAM" id="MobiDB-lite"/>
    </source>
</evidence>
<name>A0A843WFP1_COLES</name>